<dbReference type="InParanoid" id="A0A0H2S2G9"/>
<keyword evidence="2" id="KW-1185">Reference proteome</keyword>
<dbReference type="OrthoDB" id="3365698at2759"/>
<dbReference type="Proteomes" id="UP000053477">
    <property type="component" value="Unassembled WGS sequence"/>
</dbReference>
<dbReference type="EMBL" id="KQ086006">
    <property type="protein sequence ID" value="KLO11206.1"/>
    <property type="molecule type" value="Genomic_DNA"/>
</dbReference>
<reference evidence="1 2" key="1">
    <citation type="submission" date="2015-04" db="EMBL/GenBank/DDBJ databases">
        <title>Complete genome sequence of Schizopora paradoxa KUC8140, a cosmopolitan wood degrader in East Asia.</title>
        <authorList>
            <consortium name="DOE Joint Genome Institute"/>
            <person name="Min B."/>
            <person name="Park H."/>
            <person name="Jang Y."/>
            <person name="Kim J.-J."/>
            <person name="Kim K.H."/>
            <person name="Pangilinan J."/>
            <person name="Lipzen A."/>
            <person name="Riley R."/>
            <person name="Grigoriev I.V."/>
            <person name="Spatafora J.W."/>
            <person name="Choi I.-G."/>
        </authorList>
    </citation>
    <scope>NUCLEOTIDE SEQUENCE [LARGE SCALE GENOMIC DNA]</scope>
    <source>
        <strain evidence="1 2">KUC8140</strain>
    </source>
</reference>
<dbReference type="AlphaFoldDB" id="A0A0H2S2G9"/>
<gene>
    <name evidence="1" type="ORF">SCHPADRAFT_482510</name>
</gene>
<protein>
    <submittedName>
        <fullName evidence="1">Uncharacterized protein</fullName>
    </submittedName>
</protein>
<organism evidence="1 2">
    <name type="scientific">Schizopora paradoxa</name>
    <dbReference type="NCBI Taxonomy" id="27342"/>
    <lineage>
        <taxon>Eukaryota</taxon>
        <taxon>Fungi</taxon>
        <taxon>Dikarya</taxon>
        <taxon>Basidiomycota</taxon>
        <taxon>Agaricomycotina</taxon>
        <taxon>Agaricomycetes</taxon>
        <taxon>Hymenochaetales</taxon>
        <taxon>Schizoporaceae</taxon>
        <taxon>Schizopora</taxon>
    </lineage>
</organism>
<sequence>MDEASTITHQVPPGPSVEGETFIHRIPPETLLHIFTFCLPNSDSESITLDDDAEVEDFIMTTAPYNISRVCRPWREFIISSASLWDEFALSLSNPSPRTLDHTKFILSLHIQRSQDLPISLSIKLSGTFDADVTRDIASRVALHQGRWRKIQLLFKRDPSTPVKGFLGFSLVDNDGNPVQEIETSDESLPLSHVASFTRNEWWWATPMDPVS</sequence>
<evidence type="ECO:0000313" key="1">
    <source>
        <dbReference type="EMBL" id="KLO11206.1"/>
    </source>
</evidence>
<proteinExistence type="predicted"/>
<evidence type="ECO:0000313" key="2">
    <source>
        <dbReference type="Proteomes" id="UP000053477"/>
    </source>
</evidence>
<dbReference type="Gene3D" id="1.20.1280.50">
    <property type="match status" value="1"/>
</dbReference>
<name>A0A0H2S2G9_9AGAM</name>
<accession>A0A0H2S2G9</accession>